<name>A0ABP8ERI0_9MICO</name>
<accession>A0ABP8ERI0</accession>
<feature type="region of interest" description="Disordered" evidence="3">
    <location>
        <begin position="304"/>
        <end position="347"/>
    </location>
</feature>
<evidence type="ECO:0000256" key="3">
    <source>
        <dbReference type="SAM" id="MobiDB-lite"/>
    </source>
</evidence>
<feature type="compositionally biased region" description="Basic and acidic residues" evidence="3">
    <location>
        <begin position="308"/>
        <end position="334"/>
    </location>
</feature>
<evidence type="ECO:0000313" key="4">
    <source>
        <dbReference type="EMBL" id="GAA4286526.1"/>
    </source>
</evidence>
<protein>
    <recommendedName>
        <fullName evidence="2">Segregation and condensation protein A</fullName>
    </recommendedName>
</protein>
<keyword evidence="1" id="KW-0159">Chromosome partition</keyword>
<dbReference type="PANTHER" id="PTHR33969">
    <property type="entry name" value="SEGREGATION AND CONDENSATION PROTEIN A"/>
    <property type="match status" value="1"/>
</dbReference>
<organism evidence="4 5">
    <name type="scientific">Georgenia daeguensis</name>
    <dbReference type="NCBI Taxonomy" id="908355"/>
    <lineage>
        <taxon>Bacteria</taxon>
        <taxon>Bacillati</taxon>
        <taxon>Actinomycetota</taxon>
        <taxon>Actinomycetes</taxon>
        <taxon>Micrococcales</taxon>
        <taxon>Bogoriellaceae</taxon>
        <taxon>Georgenia</taxon>
    </lineage>
</organism>
<dbReference type="Gene3D" id="6.10.250.2410">
    <property type="match status" value="1"/>
</dbReference>
<evidence type="ECO:0000256" key="1">
    <source>
        <dbReference type="ARBA" id="ARBA00022829"/>
    </source>
</evidence>
<keyword evidence="5" id="KW-1185">Reference proteome</keyword>
<dbReference type="RefSeq" id="WP_345038111.1">
    <property type="nucleotide sequence ID" value="NZ_BAABBA010000003.1"/>
</dbReference>
<gene>
    <name evidence="4" type="ORF">GCM10022262_08850</name>
</gene>
<dbReference type="PANTHER" id="PTHR33969:SF2">
    <property type="entry name" value="SEGREGATION AND CONDENSATION PROTEIN A"/>
    <property type="match status" value="1"/>
</dbReference>
<dbReference type="Proteomes" id="UP001499841">
    <property type="component" value="Unassembled WGS sequence"/>
</dbReference>
<dbReference type="EMBL" id="BAABBA010000003">
    <property type="protein sequence ID" value="GAA4286526.1"/>
    <property type="molecule type" value="Genomic_DNA"/>
</dbReference>
<evidence type="ECO:0000256" key="2">
    <source>
        <dbReference type="ARBA" id="ARBA00044777"/>
    </source>
</evidence>
<sequence>MPPVDPAAPAGTPLADAAAPAETVVGAAPAAGASAAVDAVPAGGAPAAVDAAPAVTRAGAGTFAVTLANFEGPFDLLLSLIAKHRLDITEVALAEVTDEFIAHISAHADWDLGQASEFLVIAATLLDLKAARLLPRGSVEDDDDLELLEARDLLFARLLQYRAFKEVAAYLGQEWDTNGRSYPRSVPLEPQFAALLPELVMQVGPDELARLAAGALAPRPGAPTVELSHLHNPVVPVREQATIIVDRLRRLRSATFRALTEDAASTAVVVSRFLALLELFREGAVSFEQAEALGELTVRWSGTEEGEIAVRDDFDDPQEPHDDDAAREKDHGTEPGRGGPAASEENQ</sequence>
<dbReference type="Pfam" id="PF02616">
    <property type="entry name" value="SMC_ScpA"/>
    <property type="match status" value="1"/>
</dbReference>
<comment type="caution">
    <text evidence="4">The sequence shown here is derived from an EMBL/GenBank/DDBJ whole genome shotgun (WGS) entry which is preliminary data.</text>
</comment>
<evidence type="ECO:0000313" key="5">
    <source>
        <dbReference type="Proteomes" id="UP001499841"/>
    </source>
</evidence>
<reference evidence="5" key="1">
    <citation type="journal article" date="2019" name="Int. J. Syst. Evol. Microbiol.">
        <title>The Global Catalogue of Microorganisms (GCM) 10K type strain sequencing project: providing services to taxonomists for standard genome sequencing and annotation.</title>
        <authorList>
            <consortium name="The Broad Institute Genomics Platform"/>
            <consortium name="The Broad Institute Genome Sequencing Center for Infectious Disease"/>
            <person name="Wu L."/>
            <person name="Ma J."/>
        </authorList>
    </citation>
    <scope>NUCLEOTIDE SEQUENCE [LARGE SCALE GENOMIC DNA]</scope>
    <source>
        <strain evidence="5">JCM 17459</strain>
    </source>
</reference>
<dbReference type="InterPro" id="IPR003768">
    <property type="entry name" value="ScpA"/>
</dbReference>
<proteinExistence type="predicted"/>